<reference evidence="5" key="1">
    <citation type="submission" date="2025-08" db="UniProtKB">
        <authorList>
            <consortium name="RefSeq"/>
        </authorList>
    </citation>
    <scope>IDENTIFICATION</scope>
</reference>
<dbReference type="GeneID" id="106809415"/>
<dbReference type="Gene3D" id="3.30.810.10">
    <property type="entry name" value="2-Layer Sandwich"/>
    <property type="match status" value="1"/>
</dbReference>
<evidence type="ECO:0000256" key="2">
    <source>
        <dbReference type="SAM" id="MobiDB-lite"/>
    </source>
</evidence>
<name>A0ABM1E702_PRICU</name>
<feature type="region of interest" description="Disordered" evidence="2">
    <location>
        <begin position="1"/>
        <end position="52"/>
    </location>
</feature>
<dbReference type="InterPro" id="IPR023610">
    <property type="entry name" value="PInositol-4/5-P-5/4-kinase"/>
</dbReference>
<dbReference type="SUPFAM" id="SSF56104">
    <property type="entry name" value="SAICAR synthase-like"/>
    <property type="match status" value="1"/>
</dbReference>
<dbReference type="InterPro" id="IPR002498">
    <property type="entry name" value="PInositol-4-P-4/5-kinase_core"/>
</dbReference>
<dbReference type="PANTHER" id="PTHR23086:SF101">
    <property type="entry name" value="LP03320P-RELATED"/>
    <property type="match status" value="1"/>
</dbReference>
<dbReference type="InterPro" id="IPR027484">
    <property type="entry name" value="PInositol-4-P-5-kinase_N"/>
</dbReference>
<sequence length="673" mass="74782">MSGEAKSSSSSETKDCAKIAGAGQKSSSTLRSHASFRGDRERKIGHRRVDSSGQVSYKKVGNSQIIESIEMGIRYSTSGTARKPERDLLMQDFQVVETIFFPSDGGNRTPAHKCSEFHFKTYAPMAFRYFRALFGITPDDYASSLCNEPLRALSNPGASGSIFYITNDDEFVVKTVQHKEAEFLQELLPGYYMNLNQNPRTLLPKTFGLYCYQCGGKNIRLLVMNNLLPTYIRIHERYDLKGSTYKRKASKQERLKRGPALKDLDFMDEHPEGLFLEKDTCDALIKTLQRDCRVLESFKIMDYSLLVGIHNLDLAAKEKQCRQSEQAAKSKTMQEAGNSTEHGDDSESAVSSSHLSRSKSVRRERISAYSTAMESIQADAEPVDLDDHDDVPKGGIPARNSKGERLLLFVGLIDILQQYRFRKKLEHTFKAMVHDGDAVSVHRPGFYAQRFLTFMLERVFKKIQSPLKHSPTKRKSLVCKRQMSVTDDASSEDGSTSKNVGDITVNEMMAGTSSPPPSFSEAVAQTSTPAKEASTRKNDEVVVSLVSTHSISMSSTSSTPARSRAEYNCARHVTFDTLTPPHSIEGSTPTFTEGTPSFTESSCSELDLDTAIGLEHITPILPPAGLTFSTISQHSEKCNVITSHAPVTVKKDRSSEVSCEQWEKGEAKVRTIT</sequence>
<evidence type="ECO:0000313" key="5">
    <source>
        <dbReference type="RefSeq" id="XP_014667973.1"/>
    </source>
</evidence>
<dbReference type="PROSITE" id="PS51455">
    <property type="entry name" value="PIPK"/>
    <property type="match status" value="1"/>
</dbReference>
<feature type="domain" description="PIPK" evidence="3">
    <location>
        <begin position="57"/>
        <end position="459"/>
    </location>
</feature>
<dbReference type="Gene3D" id="3.30.800.10">
    <property type="entry name" value="Phosphatidylinositol Phosphate Kinase II Beta"/>
    <property type="match status" value="1"/>
</dbReference>
<feature type="region of interest" description="Disordered" evidence="2">
    <location>
        <begin position="471"/>
        <end position="538"/>
    </location>
</feature>
<protein>
    <submittedName>
        <fullName evidence="5">Phosphatidylinositol 4-phosphate 5-kinase type-1 alpha-like isoform X1</fullName>
    </submittedName>
</protein>
<keyword evidence="1" id="KW-0418">Kinase</keyword>
<keyword evidence="1" id="KW-0547">Nucleotide-binding</keyword>
<keyword evidence="1" id="KW-0067">ATP-binding</keyword>
<keyword evidence="4" id="KW-1185">Reference proteome</keyword>
<proteinExistence type="predicted"/>
<dbReference type="SMART" id="SM00330">
    <property type="entry name" value="PIPKc"/>
    <property type="match status" value="1"/>
</dbReference>
<dbReference type="Pfam" id="PF01504">
    <property type="entry name" value="PIP5K"/>
    <property type="match status" value="1"/>
</dbReference>
<feature type="compositionally biased region" description="Polar residues" evidence="2">
    <location>
        <begin position="483"/>
        <end position="499"/>
    </location>
</feature>
<accession>A0ABM1E702</accession>
<feature type="region of interest" description="Disordered" evidence="2">
    <location>
        <begin position="323"/>
        <end position="362"/>
    </location>
</feature>
<gene>
    <name evidence="5" type="primary">LOC106809415</name>
</gene>
<organism evidence="4 5">
    <name type="scientific">Priapulus caudatus</name>
    <name type="common">Priapulid worm</name>
    <dbReference type="NCBI Taxonomy" id="37621"/>
    <lineage>
        <taxon>Eukaryota</taxon>
        <taxon>Metazoa</taxon>
        <taxon>Ecdysozoa</taxon>
        <taxon>Scalidophora</taxon>
        <taxon>Priapulida</taxon>
        <taxon>Priapulimorpha</taxon>
        <taxon>Priapulimorphida</taxon>
        <taxon>Priapulidae</taxon>
        <taxon>Priapulus</taxon>
    </lineage>
</organism>
<dbReference type="Proteomes" id="UP000695022">
    <property type="component" value="Unplaced"/>
</dbReference>
<evidence type="ECO:0000259" key="3">
    <source>
        <dbReference type="PROSITE" id="PS51455"/>
    </source>
</evidence>
<dbReference type="InterPro" id="IPR027483">
    <property type="entry name" value="PInositol-4-P-4/5-kinase_C_sf"/>
</dbReference>
<feature type="compositionally biased region" description="Polar residues" evidence="2">
    <location>
        <begin position="323"/>
        <end position="340"/>
    </location>
</feature>
<dbReference type="PANTHER" id="PTHR23086">
    <property type="entry name" value="PHOSPHATIDYLINOSITOL-4-PHOSPHATE 5-KINASE"/>
    <property type="match status" value="1"/>
</dbReference>
<dbReference type="RefSeq" id="XP_014667973.1">
    <property type="nucleotide sequence ID" value="XM_014812487.1"/>
</dbReference>
<evidence type="ECO:0000313" key="4">
    <source>
        <dbReference type="Proteomes" id="UP000695022"/>
    </source>
</evidence>
<evidence type="ECO:0000256" key="1">
    <source>
        <dbReference type="PROSITE-ProRule" id="PRU00781"/>
    </source>
</evidence>
<keyword evidence="1" id="KW-0808">Transferase</keyword>
<feature type="compositionally biased region" description="Basic and acidic residues" evidence="2">
    <location>
        <begin position="36"/>
        <end position="50"/>
    </location>
</feature>
<dbReference type="CDD" id="cd17301">
    <property type="entry name" value="PIPKc_PIP5KI"/>
    <property type="match status" value="1"/>
</dbReference>